<dbReference type="InterPro" id="IPR001421">
    <property type="entry name" value="ATP8_metazoa"/>
</dbReference>
<keyword evidence="7" id="KW-1133">Transmembrane helix</keyword>
<organism evidence="16">
    <name type="scientific">Pronothobranchius seymouri</name>
    <dbReference type="NCBI Taxonomy" id="2064664"/>
    <lineage>
        <taxon>Eukaryota</taxon>
        <taxon>Metazoa</taxon>
        <taxon>Chordata</taxon>
        <taxon>Craniata</taxon>
        <taxon>Vertebrata</taxon>
        <taxon>Euteleostomi</taxon>
        <taxon>Actinopterygii</taxon>
        <taxon>Neopterygii</taxon>
        <taxon>Teleostei</taxon>
        <taxon>Neoteleostei</taxon>
        <taxon>Acanthomorphata</taxon>
        <taxon>Ovalentaria</taxon>
        <taxon>Atherinomorphae</taxon>
        <taxon>Cyprinodontiformes</taxon>
        <taxon>Nothobranchiidae</taxon>
        <taxon>Pronothobranchius</taxon>
    </lineage>
</organism>
<evidence type="ECO:0000256" key="14">
    <source>
        <dbReference type="RuleBase" id="RU003661"/>
    </source>
</evidence>
<comment type="subunit">
    <text evidence="13">Component of the ATP synthase complex composed at least of ATP5F1A/subunit alpha, ATP5F1B/subunit beta, ATP5MC1/subunit c (homooctomer), MT-ATP6/subunit a, MT-ATP8/subunit 8, ATP5ME/subunit e, ATP5MF/subunit f, ATP5MG/subunit g, ATP5MK/subunit k, ATP5MJ/subunit j, ATP5F1C/subunit gamma, ATP5F1D/subunit delta, ATP5F1E/subunit epsilon, ATP5PF/subunit F6, ATP5PB/subunit b, ATP5PD/subunit d, ATP5PO/subunit OSCP. ATP synthase complex consists of a soluble F(1) head domain (subunits alpha(3) and beta(3)) - the catalytic core - and a membrane F(0) domain - the membrane proton channel (subunits c, a, 8, e, f, g, k and j). These two domains are linked by a central stalk (subunits gamma, delta, and epsilon) rotating inside the F1 region and a stationary peripheral stalk (subunits F6, b, d, and OSCP).</text>
</comment>
<feature type="signal peptide" evidence="15">
    <location>
        <begin position="1"/>
        <end position="30"/>
    </location>
</feature>
<evidence type="ECO:0000256" key="4">
    <source>
        <dbReference type="ARBA" id="ARBA00022547"/>
    </source>
</evidence>
<dbReference type="PANTHER" id="PTHR39937:SF1">
    <property type="entry name" value="ATP SYNTHASE PROTEIN 8"/>
    <property type="match status" value="1"/>
</dbReference>
<protein>
    <recommendedName>
        <fullName evidence="14">ATP synthase complex subunit 8</fullName>
    </recommendedName>
</protein>
<evidence type="ECO:0000256" key="1">
    <source>
        <dbReference type="ARBA" id="ARBA00004304"/>
    </source>
</evidence>
<keyword evidence="10" id="KW-0472">Membrane</keyword>
<evidence type="ECO:0000256" key="8">
    <source>
        <dbReference type="ARBA" id="ARBA00023065"/>
    </source>
</evidence>
<dbReference type="CTD" id="4509"/>
<dbReference type="GO" id="GO:0015986">
    <property type="term" value="P:proton motive force-driven ATP synthesis"/>
    <property type="evidence" value="ECO:0007669"/>
    <property type="project" value="InterPro"/>
</dbReference>
<evidence type="ECO:0000256" key="3">
    <source>
        <dbReference type="ARBA" id="ARBA00022448"/>
    </source>
</evidence>
<evidence type="ECO:0000256" key="10">
    <source>
        <dbReference type="ARBA" id="ARBA00023136"/>
    </source>
</evidence>
<dbReference type="AlphaFoldDB" id="A0A518DK04"/>
<gene>
    <name evidence="16" type="primary">ATP8</name>
</gene>
<proteinExistence type="inferred from homology"/>
<dbReference type="GO" id="GO:0045259">
    <property type="term" value="C:proton-transporting ATP synthase complex"/>
    <property type="evidence" value="ECO:0007669"/>
    <property type="project" value="UniProtKB-KW"/>
</dbReference>
<keyword evidence="8 14" id="KW-0406">Ion transport</keyword>
<keyword evidence="15" id="KW-0732">Signal</keyword>
<evidence type="ECO:0000256" key="11">
    <source>
        <dbReference type="ARBA" id="ARBA00023310"/>
    </source>
</evidence>
<evidence type="ECO:0000256" key="12">
    <source>
        <dbReference type="ARBA" id="ARBA00053067"/>
    </source>
</evidence>
<evidence type="ECO:0000256" key="7">
    <source>
        <dbReference type="ARBA" id="ARBA00022989"/>
    </source>
</evidence>
<dbReference type="InterPro" id="IPR050635">
    <property type="entry name" value="ATPase_protein_8"/>
</dbReference>
<geneLocation type="mitochondrion" evidence="16"/>
<evidence type="ECO:0000256" key="15">
    <source>
        <dbReference type="SAM" id="SignalP"/>
    </source>
</evidence>
<evidence type="ECO:0000256" key="13">
    <source>
        <dbReference type="ARBA" id="ARBA00064647"/>
    </source>
</evidence>
<sequence length="55" mass="6628">MPQLNPTPWFSYMVFAWLVFLIFIPQKVLTHVSPNSPHTQETKYLKAESWAWPWH</sequence>
<dbReference type="EMBL" id="MK784234">
    <property type="protein sequence ID" value="QDU91796.1"/>
    <property type="molecule type" value="Genomic_DNA"/>
</dbReference>
<comment type="subcellular location">
    <subcellularLocation>
        <location evidence="1 14">Mitochondrion membrane</location>
        <topology evidence="1 14">Single-pass membrane protein</topology>
    </subcellularLocation>
</comment>
<accession>A0A518DK04</accession>
<dbReference type="GO" id="GO:0015078">
    <property type="term" value="F:proton transmembrane transporter activity"/>
    <property type="evidence" value="ECO:0007669"/>
    <property type="project" value="InterPro"/>
</dbReference>
<evidence type="ECO:0000256" key="2">
    <source>
        <dbReference type="ARBA" id="ARBA00008892"/>
    </source>
</evidence>
<keyword evidence="5 14" id="KW-0812">Transmembrane</keyword>
<evidence type="ECO:0000256" key="9">
    <source>
        <dbReference type="ARBA" id="ARBA00023128"/>
    </source>
</evidence>
<dbReference type="RefSeq" id="YP_009685820.1">
    <property type="nucleotide sequence ID" value="NC_044449.1"/>
</dbReference>
<keyword evidence="6 14" id="KW-0375">Hydrogen ion transport</keyword>
<keyword evidence="4 14" id="KW-0138">CF(0)</keyword>
<dbReference type="PANTHER" id="PTHR39937">
    <property type="entry name" value="ATP SYNTHASE PROTEIN 8"/>
    <property type="match status" value="1"/>
</dbReference>
<feature type="chain" id="PRO_5021792687" description="ATP synthase complex subunit 8" evidence="15">
    <location>
        <begin position="31"/>
        <end position="55"/>
    </location>
</feature>
<comment type="function">
    <text evidence="12">Subunit 8, of the mitochondrial membrane ATP synthase complex (F(1)F(0) ATP synthase or Complex V) that produces ATP from ADP in the presence of a proton gradient across the membrane which is generated by electron transport complexes of the respiratory chain. ATP synthase complex consist of a soluble F(1) head domain - the catalytic core - and a membrane F(1) domain - the membrane proton channel. These two domains are linked by a central stalk rotating inside the F(1) region and a stationary peripheral stalk. During catalysis, ATP synthesis in the catalytic domain of F(1) is coupled via a rotary mechanism of the central stalk subunits to proton translocation. In vivo, can only synthesize ATP although its ATP hydrolase activity can be activated artificially in vitro. Part of the complex F(0) domain.</text>
</comment>
<name>A0A518DK04_9TELE</name>
<keyword evidence="9 14" id="KW-0496">Mitochondrion</keyword>
<dbReference type="Pfam" id="PF00895">
    <property type="entry name" value="ATP-synt_8"/>
    <property type="match status" value="1"/>
</dbReference>
<evidence type="ECO:0000256" key="6">
    <source>
        <dbReference type="ARBA" id="ARBA00022781"/>
    </source>
</evidence>
<evidence type="ECO:0000313" key="16">
    <source>
        <dbReference type="EMBL" id="QDU91796.1"/>
    </source>
</evidence>
<reference evidence="16" key="1">
    <citation type="journal article" date="2019" name="Cell">
        <title>Relaxed Selection Limits Lifespan by Increasing Mutation Load.</title>
        <authorList>
            <person name="Cui R."/>
            <person name="Medeiros T."/>
            <person name="Willemsen D."/>
            <person name="Iasi L.N.M."/>
            <person name="Collier G.E."/>
            <person name="Graef M."/>
            <person name="Reichard M."/>
            <person name="Valenzano D.R."/>
        </authorList>
    </citation>
    <scope>NUCLEOTIDE SEQUENCE</scope>
    <source>
        <strain evidence="16">Accra</strain>
    </source>
</reference>
<keyword evidence="11" id="KW-0066">ATP synthesis</keyword>
<comment type="similarity">
    <text evidence="2 14">Belongs to the ATPase protein 8 family.</text>
</comment>
<keyword evidence="3 14" id="KW-0813">Transport</keyword>
<dbReference type="GeneID" id="41660027"/>
<dbReference type="GO" id="GO:0031966">
    <property type="term" value="C:mitochondrial membrane"/>
    <property type="evidence" value="ECO:0007669"/>
    <property type="project" value="UniProtKB-SubCell"/>
</dbReference>
<evidence type="ECO:0000256" key="5">
    <source>
        <dbReference type="ARBA" id="ARBA00022692"/>
    </source>
</evidence>